<dbReference type="Gene3D" id="3.20.20.80">
    <property type="entry name" value="Glycosidases"/>
    <property type="match status" value="1"/>
</dbReference>
<dbReference type="Pfam" id="PF00704">
    <property type="entry name" value="Glyco_hydro_18"/>
    <property type="match status" value="1"/>
</dbReference>
<proteinExistence type="predicted"/>
<evidence type="ECO:0000313" key="2">
    <source>
        <dbReference type="EMBL" id="KAJ3211831.1"/>
    </source>
</evidence>
<dbReference type="Proteomes" id="UP001211065">
    <property type="component" value="Unassembled WGS sequence"/>
</dbReference>
<feature type="domain" description="GH18" evidence="1">
    <location>
        <begin position="5"/>
        <end position="394"/>
    </location>
</feature>
<dbReference type="GO" id="GO:0006032">
    <property type="term" value="P:chitin catabolic process"/>
    <property type="evidence" value="ECO:0007669"/>
    <property type="project" value="TreeGrafter"/>
</dbReference>
<sequence length="395" mass="44217">MSARKKLIVYHTNWSMYGRNYHVSNLPIDKITDINYAFLDLKQSDAYENFFVPTLSDPWSDVDKRYTDDTSVPPPDTWNDDNCFPFGNFGQFVKLKKLGKKFNFGISIGGWTFSKYFSSAVSSEASRKKFVDAVVDLIKKFSLINRVDLDWEYISPPGKNYGLEGNIVGEGDGYNFGLLLQELRNRLNQSFGENYIEISACVTSDPSKISALPLKEMSLYLDTINIMTYDFNSSAWGPVLAGHQTNLYPSLPYAPLSVTGAVEAYIKSGIVPSKIVIGVAFYSRGFANTEGLGKPSNGVVEDMSWEQGVCDYKSLPRPGSTEYWDSIAHATYSYDPVKKILNSYDSVDSIKAKCEYVWEKGLAGIIVWESSGDVMDVNDSRSLFRALNEGLASRK</sequence>
<dbReference type="PANTHER" id="PTHR11177">
    <property type="entry name" value="CHITINASE"/>
    <property type="match status" value="1"/>
</dbReference>
<dbReference type="PANTHER" id="PTHR11177:SF317">
    <property type="entry name" value="CHITINASE 12-RELATED"/>
    <property type="match status" value="1"/>
</dbReference>
<dbReference type="SUPFAM" id="SSF54556">
    <property type="entry name" value="Chitinase insertion domain"/>
    <property type="match status" value="1"/>
</dbReference>
<dbReference type="GO" id="GO:0005975">
    <property type="term" value="P:carbohydrate metabolic process"/>
    <property type="evidence" value="ECO:0007669"/>
    <property type="project" value="InterPro"/>
</dbReference>
<dbReference type="GO" id="GO:0005576">
    <property type="term" value="C:extracellular region"/>
    <property type="evidence" value="ECO:0007669"/>
    <property type="project" value="TreeGrafter"/>
</dbReference>
<dbReference type="GO" id="GO:0004568">
    <property type="term" value="F:chitinase activity"/>
    <property type="evidence" value="ECO:0007669"/>
    <property type="project" value="TreeGrafter"/>
</dbReference>
<name>A0AAD5XY77_9FUNG</name>
<dbReference type="Gene3D" id="3.10.50.10">
    <property type="match status" value="1"/>
</dbReference>
<gene>
    <name evidence="2" type="ORF">HK099_007914</name>
</gene>
<dbReference type="InterPro" id="IPR011583">
    <property type="entry name" value="Chitinase_II/V-like_cat"/>
</dbReference>
<dbReference type="AlphaFoldDB" id="A0AAD5XY77"/>
<dbReference type="SMART" id="SM00636">
    <property type="entry name" value="Glyco_18"/>
    <property type="match status" value="1"/>
</dbReference>
<dbReference type="InterPro" id="IPR050314">
    <property type="entry name" value="Glycosyl_Hydrlase_18"/>
</dbReference>
<evidence type="ECO:0000313" key="3">
    <source>
        <dbReference type="Proteomes" id="UP001211065"/>
    </source>
</evidence>
<dbReference type="EMBL" id="JADGJW010000811">
    <property type="protein sequence ID" value="KAJ3211831.1"/>
    <property type="molecule type" value="Genomic_DNA"/>
</dbReference>
<dbReference type="SUPFAM" id="SSF51445">
    <property type="entry name" value="(Trans)glycosidases"/>
    <property type="match status" value="1"/>
</dbReference>
<dbReference type="PROSITE" id="PS51910">
    <property type="entry name" value="GH18_2"/>
    <property type="match status" value="1"/>
</dbReference>
<accession>A0AAD5XY77</accession>
<organism evidence="2 3">
    <name type="scientific">Clydaea vesicula</name>
    <dbReference type="NCBI Taxonomy" id="447962"/>
    <lineage>
        <taxon>Eukaryota</taxon>
        <taxon>Fungi</taxon>
        <taxon>Fungi incertae sedis</taxon>
        <taxon>Chytridiomycota</taxon>
        <taxon>Chytridiomycota incertae sedis</taxon>
        <taxon>Chytridiomycetes</taxon>
        <taxon>Lobulomycetales</taxon>
        <taxon>Lobulomycetaceae</taxon>
        <taxon>Clydaea</taxon>
    </lineage>
</organism>
<dbReference type="InterPro" id="IPR001223">
    <property type="entry name" value="Glyco_hydro18_cat"/>
</dbReference>
<dbReference type="GO" id="GO:0008061">
    <property type="term" value="F:chitin binding"/>
    <property type="evidence" value="ECO:0007669"/>
    <property type="project" value="InterPro"/>
</dbReference>
<reference evidence="2" key="1">
    <citation type="submission" date="2020-05" db="EMBL/GenBank/DDBJ databases">
        <title>Phylogenomic resolution of chytrid fungi.</title>
        <authorList>
            <person name="Stajich J.E."/>
            <person name="Amses K."/>
            <person name="Simmons R."/>
            <person name="Seto K."/>
            <person name="Myers J."/>
            <person name="Bonds A."/>
            <person name="Quandt C.A."/>
            <person name="Barry K."/>
            <person name="Liu P."/>
            <person name="Grigoriev I."/>
            <person name="Longcore J.E."/>
            <person name="James T.Y."/>
        </authorList>
    </citation>
    <scope>NUCLEOTIDE SEQUENCE</scope>
    <source>
        <strain evidence="2">JEL0476</strain>
    </source>
</reference>
<dbReference type="InterPro" id="IPR017853">
    <property type="entry name" value="GH"/>
</dbReference>
<evidence type="ECO:0000259" key="1">
    <source>
        <dbReference type="PROSITE" id="PS51910"/>
    </source>
</evidence>
<dbReference type="CDD" id="cd06548">
    <property type="entry name" value="GH18_chitinase"/>
    <property type="match status" value="1"/>
</dbReference>
<protein>
    <recommendedName>
        <fullName evidence="1">GH18 domain-containing protein</fullName>
    </recommendedName>
</protein>
<keyword evidence="3" id="KW-1185">Reference proteome</keyword>
<comment type="caution">
    <text evidence="2">The sequence shown here is derived from an EMBL/GenBank/DDBJ whole genome shotgun (WGS) entry which is preliminary data.</text>
</comment>
<dbReference type="InterPro" id="IPR029070">
    <property type="entry name" value="Chitinase_insertion_sf"/>
</dbReference>